<dbReference type="EMBL" id="AP021875">
    <property type="protein sequence ID" value="BBO76553.1"/>
    <property type="molecule type" value="Genomic_DNA"/>
</dbReference>
<keyword evidence="2" id="KW-1185">Reference proteome</keyword>
<keyword evidence="1" id="KW-0808">Transferase</keyword>
<protein>
    <submittedName>
        <fullName evidence="1">Cytidylate kinase</fullName>
    </submittedName>
</protein>
<gene>
    <name evidence="1" type="ORF">DSCW_39700</name>
</gene>
<dbReference type="AlphaFoldDB" id="A0A5K7Z9N8"/>
<sequence>MRQRGENGTITMENNTSIETFIKEQIERWKNQTQTHIPVITVSSQPGSGGRVIAKGLAKRLCIDLFDRDIVKEIAESAHISGAVIETMEKERLSGIKDFISSLVDDRYLWPGVYLDHLMKVVAAIASHGNAVIVGRGANFLIPQKERMSIRVIAPFRVRVQNVAKTFGVTREEAKRRVIHRENRRSAFIRQSFNADVADPNNYDLVINTGRGDIDAAIGAVIGMVVGCKEVVVKKPPAKSPGKK</sequence>
<dbReference type="Proteomes" id="UP000427769">
    <property type="component" value="Chromosome"/>
</dbReference>
<accession>A0A5K7Z9N8</accession>
<dbReference type="InterPro" id="IPR027417">
    <property type="entry name" value="P-loop_NTPase"/>
</dbReference>
<dbReference type="SUPFAM" id="SSF52540">
    <property type="entry name" value="P-loop containing nucleoside triphosphate hydrolases"/>
    <property type="match status" value="1"/>
</dbReference>
<reference evidence="1 2" key="1">
    <citation type="submission" date="2019-11" db="EMBL/GenBank/DDBJ databases">
        <title>Comparative genomics of hydrocarbon-degrading Desulfosarcina strains.</title>
        <authorList>
            <person name="Watanabe M."/>
            <person name="Kojima H."/>
            <person name="Fukui M."/>
        </authorList>
    </citation>
    <scope>NUCLEOTIDE SEQUENCE [LARGE SCALE GENOMIC DNA]</scope>
    <source>
        <strain evidence="1 2">PP31</strain>
    </source>
</reference>
<keyword evidence="1" id="KW-0418">Kinase</keyword>
<dbReference type="Pfam" id="PF13189">
    <property type="entry name" value="Cytidylate_kin2"/>
    <property type="match status" value="1"/>
</dbReference>
<dbReference type="GO" id="GO:0016301">
    <property type="term" value="F:kinase activity"/>
    <property type="evidence" value="ECO:0007669"/>
    <property type="project" value="UniProtKB-KW"/>
</dbReference>
<name>A0A5K7Z9N8_9BACT</name>
<organism evidence="1 2">
    <name type="scientific">Desulfosarcina widdelii</name>
    <dbReference type="NCBI Taxonomy" id="947919"/>
    <lineage>
        <taxon>Bacteria</taxon>
        <taxon>Pseudomonadati</taxon>
        <taxon>Thermodesulfobacteriota</taxon>
        <taxon>Desulfobacteria</taxon>
        <taxon>Desulfobacterales</taxon>
        <taxon>Desulfosarcinaceae</taxon>
        <taxon>Desulfosarcina</taxon>
    </lineage>
</organism>
<dbReference type="OrthoDB" id="7929987at2"/>
<evidence type="ECO:0000313" key="2">
    <source>
        <dbReference type="Proteomes" id="UP000427769"/>
    </source>
</evidence>
<dbReference type="KEGG" id="dwd:DSCW_39700"/>
<evidence type="ECO:0000313" key="1">
    <source>
        <dbReference type="EMBL" id="BBO76553.1"/>
    </source>
</evidence>
<proteinExistence type="predicted"/>
<dbReference type="Gene3D" id="3.40.50.300">
    <property type="entry name" value="P-loop containing nucleotide triphosphate hydrolases"/>
    <property type="match status" value="1"/>
</dbReference>